<gene>
    <name evidence="2" type="ORF">KHU32_22620</name>
</gene>
<proteinExistence type="predicted"/>
<name>A0ABS5QJI3_9PROT</name>
<evidence type="ECO:0000313" key="2">
    <source>
        <dbReference type="EMBL" id="MBS7813752.1"/>
    </source>
</evidence>
<accession>A0ABS5QJI3</accession>
<protein>
    <submittedName>
        <fullName evidence="2">Uncharacterized protein</fullName>
    </submittedName>
</protein>
<comment type="caution">
    <text evidence="2">The sequence shown here is derived from an EMBL/GenBank/DDBJ whole genome shotgun (WGS) entry which is preliminary data.</text>
</comment>
<feature type="compositionally biased region" description="Basic and acidic residues" evidence="1">
    <location>
        <begin position="19"/>
        <end position="31"/>
    </location>
</feature>
<evidence type="ECO:0000256" key="1">
    <source>
        <dbReference type="SAM" id="MobiDB-lite"/>
    </source>
</evidence>
<keyword evidence="3" id="KW-1185">Reference proteome</keyword>
<feature type="compositionally biased region" description="Polar residues" evidence="1">
    <location>
        <begin position="46"/>
        <end position="56"/>
    </location>
</feature>
<organism evidence="2 3">
    <name type="scientific">Roseococcus pinisoli</name>
    <dbReference type="NCBI Taxonomy" id="2835040"/>
    <lineage>
        <taxon>Bacteria</taxon>
        <taxon>Pseudomonadati</taxon>
        <taxon>Pseudomonadota</taxon>
        <taxon>Alphaproteobacteria</taxon>
        <taxon>Acetobacterales</taxon>
        <taxon>Roseomonadaceae</taxon>
        <taxon>Roseococcus</taxon>
    </lineage>
</organism>
<dbReference type="EMBL" id="JAHCDA010000006">
    <property type="protein sequence ID" value="MBS7813752.1"/>
    <property type="molecule type" value="Genomic_DNA"/>
</dbReference>
<evidence type="ECO:0000313" key="3">
    <source>
        <dbReference type="Proteomes" id="UP000766336"/>
    </source>
</evidence>
<reference evidence="2 3" key="1">
    <citation type="submission" date="2021-05" db="EMBL/GenBank/DDBJ databases">
        <title>Roseococcus sp. XZZS9, whole genome shotgun sequencing project.</title>
        <authorList>
            <person name="Zhao G."/>
            <person name="Shen L."/>
        </authorList>
    </citation>
    <scope>NUCLEOTIDE SEQUENCE [LARGE SCALE GENOMIC DNA]</scope>
    <source>
        <strain evidence="2 3">XZZS9</strain>
    </source>
</reference>
<dbReference type="RefSeq" id="WP_213672455.1">
    <property type="nucleotide sequence ID" value="NZ_JAHCDA010000006.1"/>
</dbReference>
<dbReference type="Proteomes" id="UP000766336">
    <property type="component" value="Unassembled WGS sequence"/>
</dbReference>
<feature type="region of interest" description="Disordered" evidence="1">
    <location>
        <begin position="1"/>
        <end position="82"/>
    </location>
</feature>
<sequence>MANPESRTVAPSPKPSGTEPHKDKSAPHDDSPLSAPENPPGVGTGPITTSNPTGVSGTDIEKEAPEPEEGPATLVAVPPEED</sequence>